<evidence type="ECO:0000313" key="1">
    <source>
        <dbReference type="EMBL" id="OAF65347.1"/>
    </source>
</evidence>
<organism evidence="1 2">
    <name type="scientific">Intoshia linei</name>
    <dbReference type="NCBI Taxonomy" id="1819745"/>
    <lineage>
        <taxon>Eukaryota</taxon>
        <taxon>Metazoa</taxon>
        <taxon>Spiralia</taxon>
        <taxon>Lophotrochozoa</taxon>
        <taxon>Mesozoa</taxon>
        <taxon>Orthonectida</taxon>
        <taxon>Rhopaluridae</taxon>
        <taxon>Intoshia</taxon>
    </lineage>
</organism>
<sequence>MNCKLDFDCEVEKNEGNFNVILNIKNDDAKQSQLNLLNIFVMQYAYEKEYANDNDYKGIKIEILPSKTIPKYKKTNLKDIESSQTVNKQKCKVSKVLVNAKPKSKNPQNEIFKSEIKINVEKALHKTCLTKSKYSTVKNCKSFQCF</sequence>
<keyword evidence="2" id="KW-1185">Reference proteome</keyword>
<reference evidence="1 2" key="1">
    <citation type="submission" date="2016-04" db="EMBL/GenBank/DDBJ databases">
        <title>The genome of Intoshia linei affirms orthonectids as highly simplified spiralians.</title>
        <authorList>
            <person name="Mikhailov K.V."/>
            <person name="Slusarev G.S."/>
            <person name="Nikitin M.A."/>
            <person name="Logacheva M.D."/>
            <person name="Penin A."/>
            <person name="Aleoshin V."/>
            <person name="Panchin Y.V."/>
        </authorList>
    </citation>
    <scope>NUCLEOTIDE SEQUENCE [LARGE SCALE GENOMIC DNA]</scope>
    <source>
        <strain evidence="1">Intl2013</strain>
        <tissue evidence="1">Whole animal</tissue>
    </source>
</reference>
<accession>A0A177ATJ6</accession>
<dbReference type="Proteomes" id="UP000078046">
    <property type="component" value="Unassembled WGS sequence"/>
</dbReference>
<comment type="caution">
    <text evidence="1">The sequence shown here is derived from an EMBL/GenBank/DDBJ whole genome shotgun (WGS) entry which is preliminary data.</text>
</comment>
<proteinExistence type="predicted"/>
<gene>
    <name evidence="1" type="ORF">A3Q56_06936</name>
</gene>
<protein>
    <submittedName>
        <fullName evidence="1">Uncharacterized protein</fullName>
    </submittedName>
</protein>
<dbReference type="EMBL" id="LWCA01001337">
    <property type="protein sequence ID" value="OAF65347.1"/>
    <property type="molecule type" value="Genomic_DNA"/>
</dbReference>
<evidence type="ECO:0000313" key="2">
    <source>
        <dbReference type="Proteomes" id="UP000078046"/>
    </source>
</evidence>
<name>A0A177ATJ6_9BILA</name>
<dbReference type="AlphaFoldDB" id="A0A177ATJ6"/>